<evidence type="ECO:0000256" key="5">
    <source>
        <dbReference type="ARBA" id="ARBA00023242"/>
    </source>
</evidence>
<dbReference type="PANTHER" id="PTHR31221">
    <property type="entry name" value="WRKY TRANSCRIPTION FACTOR PROTEIN 1-RELATED"/>
    <property type="match status" value="1"/>
</dbReference>
<keyword evidence="4" id="KW-0804">Transcription</keyword>
<protein>
    <submittedName>
        <fullName evidence="8">Probable WRKY transcription factor 50</fullName>
    </submittedName>
</protein>
<feature type="domain" description="WRKY" evidence="7">
    <location>
        <begin position="115"/>
        <end position="173"/>
    </location>
</feature>
<evidence type="ECO:0000259" key="7">
    <source>
        <dbReference type="PROSITE" id="PS50811"/>
    </source>
</evidence>
<dbReference type="InterPro" id="IPR003657">
    <property type="entry name" value="WRKY_dom"/>
</dbReference>
<dbReference type="GO" id="GO:0043565">
    <property type="term" value="F:sequence-specific DNA binding"/>
    <property type="evidence" value="ECO:0007669"/>
    <property type="project" value="InterPro"/>
</dbReference>
<feature type="region of interest" description="Disordered" evidence="6">
    <location>
        <begin position="131"/>
        <end position="188"/>
    </location>
</feature>
<accession>A0A830CAV8</accession>
<dbReference type="AlphaFoldDB" id="A0A830CAV8"/>
<evidence type="ECO:0000313" key="9">
    <source>
        <dbReference type="Proteomes" id="UP000653305"/>
    </source>
</evidence>
<sequence length="188" mass="21891">MHTHCVIMADNYQNYTKAPIMSTPNETSFEVSDFFEFNDWIEEDPMFSSMPAGYNDNNNNNNNPQMNQNYMQSDMAVNSSGISNISDLHEGTIIHRDSRIGSKDIKEKVAFKTKSEVEVLDDGFKWRKYGKKMVKNSPNPRLRREKESRTRQRGPTLRCNNLRRHPQPSRSSPYQTGPKVKSTPRWRL</sequence>
<keyword evidence="3" id="KW-0238">DNA-binding</keyword>
<dbReference type="EMBL" id="BMAC01000242">
    <property type="protein sequence ID" value="GFP91381.1"/>
    <property type="molecule type" value="Genomic_DNA"/>
</dbReference>
<gene>
    <name evidence="8" type="ORF">PHJA_001282100</name>
</gene>
<name>A0A830CAV8_9LAMI</name>
<evidence type="ECO:0000313" key="8">
    <source>
        <dbReference type="EMBL" id="GFP91381.1"/>
    </source>
</evidence>
<dbReference type="PROSITE" id="PS50811">
    <property type="entry name" value="WRKY"/>
    <property type="match status" value="1"/>
</dbReference>
<keyword evidence="5" id="KW-0539">Nucleus</keyword>
<organism evidence="8 9">
    <name type="scientific">Phtheirospermum japonicum</name>
    <dbReference type="NCBI Taxonomy" id="374723"/>
    <lineage>
        <taxon>Eukaryota</taxon>
        <taxon>Viridiplantae</taxon>
        <taxon>Streptophyta</taxon>
        <taxon>Embryophyta</taxon>
        <taxon>Tracheophyta</taxon>
        <taxon>Spermatophyta</taxon>
        <taxon>Magnoliopsida</taxon>
        <taxon>eudicotyledons</taxon>
        <taxon>Gunneridae</taxon>
        <taxon>Pentapetalae</taxon>
        <taxon>asterids</taxon>
        <taxon>lamiids</taxon>
        <taxon>Lamiales</taxon>
        <taxon>Orobanchaceae</taxon>
        <taxon>Orobanchaceae incertae sedis</taxon>
        <taxon>Phtheirospermum</taxon>
    </lineage>
</organism>
<evidence type="ECO:0000256" key="4">
    <source>
        <dbReference type="ARBA" id="ARBA00023163"/>
    </source>
</evidence>
<dbReference type="Pfam" id="PF03106">
    <property type="entry name" value="WRKY"/>
    <property type="match status" value="1"/>
</dbReference>
<comment type="caution">
    <text evidence="8">The sequence shown here is derived from an EMBL/GenBank/DDBJ whole genome shotgun (WGS) entry which is preliminary data.</text>
</comment>
<evidence type="ECO:0000256" key="6">
    <source>
        <dbReference type="SAM" id="MobiDB-lite"/>
    </source>
</evidence>
<reference evidence="8" key="1">
    <citation type="submission" date="2020-07" db="EMBL/GenBank/DDBJ databases">
        <title>Ethylene signaling mediates host invasion by parasitic plants.</title>
        <authorList>
            <person name="Yoshida S."/>
        </authorList>
    </citation>
    <scope>NUCLEOTIDE SEQUENCE</scope>
    <source>
        <strain evidence="8">Okayama</strain>
    </source>
</reference>
<proteinExistence type="predicted"/>
<comment type="subcellular location">
    <subcellularLocation>
        <location evidence="1">Nucleus</location>
    </subcellularLocation>
</comment>
<dbReference type="SUPFAM" id="SSF118290">
    <property type="entry name" value="WRKY DNA-binding domain"/>
    <property type="match status" value="1"/>
</dbReference>
<evidence type="ECO:0000256" key="2">
    <source>
        <dbReference type="ARBA" id="ARBA00023015"/>
    </source>
</evidence>
<dbReference type="GO" id="GO:0003700">
    <property type="term" value="F:DNA-binding transcription factor activity"/>
    <property type="evidence" value="ECO:0007669"/>
    <property type="project" value="InterPro"/>
</dbReference>
<dbReference type="SMART" id="SM00774">
    <property type="entry name" value="WRKY"/>
    <property type="match status" value="1"/>
</dbReference>
<dbReference type="InterPro" id="IPR036576">
    <property type="entry name" value="WRKY_dom_sf"/>
</dbReference>
<dbReference type="InterPro" id="IPR044810">
    <property type="entry name" value="WRKY_plant"/>
</dbReference>
<evidence type="ECO:0000256" key="3">
    <source>
        <dbReference type="ARBA" id="ARBA00023125"/>
    </source>
</evidence>
<dbReference type="Gene3D" id="2.20.25.80">
    <property type="entry name" value="WRKY domain"/>
    <property type="match status" value="1"/>
</dbReference>
<keyword evidence="9" id="KW-1185">Reference proteome</keyword>
<evidence type="ECO:0000256" key="1">
    <source>
        <dbReference type="ARBA" id="ARBA00004123"/>
    </source>
</evidence>
<dbReference type="Proteomes" id="UP000653305">
    <property type="component" value="Unassembled WGS sequence"/>
</dbReference>
<dbReference type="PANTHER" id="PTHR31221:SF112">
    <property type="entry name" value="WRKY TRANSCRIPTION FACTOR 50-RELATED"/>
    <property type="match status" value="1"/>
</dbReference>
<keyword evidence="2" id="KW-0805">Transcription regulation</keyword>
<dbReference type="OrthoDB" id="693960at2759"/>
<dbReference type="GO" id="GO:0005634">
    <property type="term" value="C:nucleus"/>
    <property type="evidence" value="ECO:0007669"/>
    <property type="project" value="UniProtKB-SubCell"/>
</dbReference>